<dbReference type="STRING" id="863239.GCA_000213935_00106"/>
<keyword evidence="2" id="KW-0813">Transport</keyword>
<evidence type="ECO:0000256" key="2">
    <source>
        <dbReference type="ARBA" id="ARBA00022448"/>
    </source>
</evidence>
<gene>
    <name evidence="7" type="ORF">DIW82_02405</name>
</gene>
<keyword evidence="3" id="KW-0547">Nucleotide-binding</keyword>
<evidence type="ECO:0000313" key="7">
    <source>
        <dbReference type="EMBL" id="HCT13665.1"/>
    </source>
</evidence>
<dbReference type="Pfam" id="PF00005">
    <property type="entry name" value="ABC_tran"/>
    <property type="match status" value="1"/>
</dbReference>
<dbReference type="GO" id="GO:0046677">
    <property type="term" value="P:response to antibiotic"/>
    <property type="evidence" value="ECO:0007669"/>
    <property type="project" value="UniProtKB-KW"/>
</dbReference>
<dbReference type="GO" id="GO:0005524">
    <property type="term" value="F:ATP binding"/>
    <property type="evidence" value="ECO:0007669"/>
    <property type="project" value="UniProtKB-KW"/>
</dbReference>
<evidence type="ECO:0000256" key="4">
    <source>
        <dbReference type="ARBA" id="ARBA00022840"/>
    </source>
</evidence>
<reference evidence="7 8" key="1">
    <citation type="journal article" date="2018" name="Nat. Biotechnol.">
        <title>A standardized bacterial taxonomy based on genome phylogeny substantially revises the tree of life.</title>
        <authorList>
            <person name="Parks D.H."/>
            <person name="Chuvochina M."/>
            <person name="Waite D.W."/>
            <person name="Rinke C."/>
            <person name="Skarshewski A."/>
            <person name="Chaumeil P.A."/>
            <person name="Hugenholtz P."/>
        </authorList>
    </citation>
    <scope>NUCLEOTIDE SEQUENCE [LARGE SCALE GENOMIC DNA]</scope>
    <source>
        <strain evidence="7">UBA11247</strain>
    </source>
</reference>
<dbReference type="AlphaFoldDB" id="A0A3D4SX34"/>
<dbReference type="SMART" id="SM00382">
    <property type="entry name" value="AAA"/>
    <property type="match status" value="1"/>
</dbReference>
<dbReference type="InterPro" id="IPR017871">
    <property type="entry name" value="ABC_transporter-like_CS"/>
</dbReference>
<organism evidence="7 8">
    <name type="scientific">Corynebacterium nuruki</name>
    <dbReference type="NCBI Taxonomy" id="1032851"/>
    <lineage>
        <taxon>Bacteria</taxon>
        <taxon>Bacillati</taxon>
        <taxon>Actinomycetota</taxon>
        <taxon>Actinomycetes</taxon>
        <taxon>Mycobacteriales</taxon>
        <taxon>Corynebacteriaceae</taxon>
        <taxon>Corynebacterium</taxon>
    </lineage>
</organism>
<evidence type="ECO:0000256" key="3">
    <source>
        <dbReference type="ARBA" id="ARBA00022741"/>
    </source>
</evidence>
<comment type="subcellular location">
    <subcellularLocation>
        <location evidence="1">Cell membrane</location>
        <topology evidence="1">Peripheral membrane protein</topology>
    </subcellularLocation>
</comment>
<dbReference type="InterPro" id="IPR050763">
    <property type="entry name" value="ABC_transporter_ATP-binding"/>
</dbReference>
<dbReference type="PROSITE" id="PS50893">
    <property type="entry name" value="ABC_TRANSPORTER_2"/>
    <property type="match status" value="1"/>
</dbReference>
<evidence type="ECO:0000256" key="1">
    <source>
        <dbReference type="ARBA" id="ARBA00004202"/>
    </source>
</evidence>
<dbReference type="PANTHER" id="PTHR42711">
    <property type="entry name" value="ABC TRANSPORTER ATP-BINDING PROTEIN"/>
    <property type="match status" value="1"/>
</dbReference>
<proteinExistence type="predicted"/>
<sequence>MSTTAAPPTTVIRATGLHRHFGAGDRTVRAVDGIDLTVHRGEIVGLLGPNGAGKSTLIDLILGLTTPTAGTVDVVGTTPAAAVADQRIGAVMQSGGLLPDLTVATTVRMIASTYPHPRPVDDLLELADLTAIAHRRVGRCSGGEQQRLRFALALVGDPELLILDEPTAGMDATARHRFWDTMADRAAEGTTVVFATHYLEEAQNFARRIVLVDDGRITADASPDELREYDAGRVLTWTRDGTTCTEDVPDAAASDARARTLLADPAVSDLRIAAHTLEDTFLRLTRKDPS</sequence>
<dbReference type="InterPro" id="IPR003439">
    <property type="entry name" value="ABC_transporter-like_ATP-bd"/>
</dbReference>
<dbReference type="SUPFAM" id="SSF52540">
    <property type="entry name" value="P-loop containing nucleoside triphosphate hydrolases"/>
    <property type="match status" value="1"/>
</dbReference>
<dbReference type="PROSITE" id="PS00211">
    <property type="entry name" value="ABC_TRANSPORTER_1"/>
    <property type="match status" value="1"/>
</dbReference>
<dbReference type="CDD" id="cd03230">
    <property type="entry name" value="ABC_DR_subfamily_A"/>
    <property type="match status" value="1"/>
</dbReference>
<dbReference type="PANTHER" id="PTHR42711:SF17">
    <property type="entry name" value="ABC TRANSPORTER ATP-BINDING PROTEIN"/>
    <property type="match status" value="1"/>
</dbReference>
<protein>
    <submittedName>
        <fullName evidence="7">ABC transporter ATP-binding protein</fullName>
    </submittedName>
</protein>
<name>A0A3D4SX34_9CORY</name>
<keyword evidence="5" id="KW-0046">Antibiotic resistance</keyword>
<dbReference type="InterPro" id="IPR027417">
    <property type="entry name" value="P-loop_NTPase"/>
</dbReference>
<comment type="caution">
    <text evidence="7">The sequence shown here is derived from an EMBL/GenBank/DDBJ whole genome shotgun (WGS) entry which is preliminary data.</text>
</comment>
<accession>A0A3D4SX34</accession>
<evidence type="ECO:0000256" key="5">
    <source>
        <dbReference type="ARBA" id="ARBA00023251"/>
    </source>
</evidence>
<evidence type="ECO:0000313" key="8">
    <source>
        <dbReference type="Proteomes" id="UP000261739"/>
    </source>
</evidence>
<dbReference type="GO" id="GO:0016887">
    <property type="term" value="F:ATP hydrolysis activity"/>
    <property type="evidence" value="ECO:0007669"/>
    <property type="project" value="InterPro"/>
</dbReference>
<evidence type="ECO:0000259" key="6">
    <source>
        <dbReference type="PROSITE" id="PS50893"/>
    </source>
</evidence>
<dbReference type="RefSeq" id="WP_273051086.1">
    <property type="nucleotide sequence ID" value="NZ_DAITTW010000029.1"/>
</dbReference>
<keyword evidence="4 7" id="KW-0067">ATP-binding</keyword>
<feature type="domain" description="ABC transporter" evidence="6">
    <location>
        <begin position="12"/>
        <end position="239"/>
    </location>
</feature>
<dbReference type="Proteomes" id="UP000261739">
    <property type="component" value="Unassembled WGS sequence"/>
</dbReference>
<dbReference type="Gene3D" id="3.40.50.300">
    <property type="entry name" value="P-loop containing nucleotide triphosphate hydrolases"/>
    <property type="match status" value="1"/>
</dbReference>
<dbReference type="EMBL" id="DQID01000068">
    <property type="protein sequence ID" value="HCT13665.1"/>
    <property type="molecule type" value="Genomic_DNA"/>
</dbReference>
<dbReference type="GO" id="GO:0005886">
    <property type="term" value="C:plasma membrane"/>
    <property type="evidence" value="ECO:0007669"/>
    <property type="project" value="UniProtKB-SubCell"/>
</dbReference>
<dbReference type="InterPro" id="IPR003593">
    <property type="entry name" value="AAA+_ATPase"/>
</dbReference>